<dbReference type="EMBL" id="LSYS01009367">
    <property type="protein sequence ID" value="OPJ67041.1"/>
    <property type="molecule type" value="Genomic_DNA"/>
</dbReference>
<sequence length="173" mass="19354">MVKTMVRLAVPLQPMEFHGGSEIPLLFPEDPMLVQVDASEGSCDSVGSLCSSKLLAEPVIHEERSPHGSRFAGRINDLMEDPRWTSLFLKDCTLWKGLTLGQFMKTEANRKDPRWRSSWRTVYHGRDPMLEQGKRVRIAPLEEEGAAETTCDKLLAIPIPCPPSLLGGRENRG</sequence>
<evidence type="ECO:0000313" key="2">
    <source>
        <dbReference type="Proteomes" id="UP000190648"/>
    </source>
</evidence>
<gene>
    <name evidence="1" type="ORF">AV530_016965</name>
</gene>
<protein>
    <submittedName>
        <fullName evidence="1">Uncharacterized protein</fullName>
    </submittedName>
</protein>
<evidence type="ECO:0000313" key="1">
    <source>
        <dbReference type="EMBL" id="OPJ67041.1"/>
    </source>
</evidence>
<dbReference type="Proteomes" id="UP000190648">
    <property type="component" value="Unassembled WGS sequence"/>
</dbReference>
<keyword evidence="2" id="KW-1185">Reference proteome</keyword>
<comment type="caution">
    <text evidence="1">The sequence shown here is derived from an EMBL/GenBank/DDBJ whole genome shotgun (WGS) entry which is preliminary data.</text>
</comment>
<proteinExistence type="predicted"/>
<dbReference type="OrthoDB" id="9400201at2759"/>
<organism evidence="1 2">
    <name type="scientific">Patagioenas fasciata monilis</name>
    <dbReference type="NCBI Taxonomy" id="372326"/>
    <lineage>
        <taxon>Eukaryota</taxon>
        <taxon>Metazoa</taxon>
        <taxon>Chordata</taxon>
        <taxon>Craniata</taxon>
        <taxon>Vertebrata</taxon>
        <taxon>Euteleostomi</taxon>
        <taxon>Archelosauria</taxon>
        <taxon>Archosauria</taxon>
        <taxon>Dinosauria</taxon>
        <taxon>Saurischia</taxon>
        <taxon>Theropoda</taxon>
        <taxon>Coelurosauria</taxon>
        <taxon>Aves</taxon>
        <taxon>Neognathae</taxon>
        <taxon>Neoaves</taxon>
        <taxon>Columbimorphae</taxon>
        <taxon>Columbiformes</taxon>
        <taxon>Columbidae</taxon>
        <taxon>Patagioenas</taxon>
    </lineage>
</organism>
<dbReference type="AlphaFoldDB" id="A0A1V4J4B1"/>
<accession>A0A1V4J4B1</accession>
<reference evidence="1 2" key="1">
    <citation type="submission" date="2016-02" db="EMBL/GenBank/DDBJ databases">
        <title>Band-tailed pigeon sequencing and assembly.</title>
        <authorList>
            <person name="Soares A.E."/>
            <person name="Novak B.J."/>
            <person name="Rice E.S."/>
            <person name="O'Connell B."/>
            <person name="Chang D."/>
            <person name="Weber S."/>
            <person name="Shapiro B."/>
        </authorList>
    </citation>
    <scope>NUCLEOTIDE SEQUENCE [LARGE SCALE GENOMIC DNA]</scope>
    <source>
        <strain evidence="1">BTP2013</strain>
        <tissue evidence="1">Blood</tissue>
    </source>
</reference>
<name>A0A1V4J4B1_PATFA</name>